<feature type="compositionally biased region" description="Basic and acidic residues" evidence="1">
    <location>
        <begin position="926"/>
        <end position="940"/>
    </location>
</feature>
<sequence length="990" mass="113730">MTSRLRSSPSIPKEKSKATSFDGDTFYYEPEETTGKSYGRARRDNTYRFGDFKRECPESNGRRYGEETEEDPDLLYKRSKDRFGSWEIKDIAGDSPRRLRDGKLLERGITETSKKIPDSREEERNGSRRTTGEVTEKTEKEGILNSSRNGTFFGESLKIRRNGESQRKPSFVSSSVDGITAPSSEDRRIVVGTTIDRARTREEDEDEDDPRRHRHRHRRRHRYLFDGSYGDDHRANDSTREEASSGVDRRKPKSTEKTSRGYELFLANKDSTSFRIEEQRIPRCTTGAVGAASDEANDADREDDRDVDREEEPDIELEDNDRRGARENSLRKSDRYVVETAHKRSISKDGGEGEATRSKDNARRTVRPFGYTSLPTEEFDIRIQKYERALVEPRRDLDLSKKNVSREVDRAPSKRDSSKDRDREVVRRISFRDVDVPRKSSIKDTDPATTTTTTTTTATTTTTTRRTSFKDQDNGIRARNSFKNDHEGGIKCTIKSRSNDITKSNHFEGESTDLGRRSSFKGQRPEIGKISFETREGEVVGKRSSLKDGYGHGHGTDRIFLNDEKIESERRRTYRHESPSSLERIPRDNQKRQVVTDNEKNAKSGESAETTTAGRRVSKERGNVLGRRISFKDRDIDKSERKNSYGVYRDVDKDSNDEGTRRKSGCSFDDRFESFESDRNVLTSRDRVSQASGRNRSKEVVDVSRGETDSRAYPSKEYVRSPEKKSVRHSRALTPPRGRGRSGGGGGGGGVDKDPIRSTESWREDNRLFATRYLRENGRAMDRKGSLEGGYDYDDEGDDGESEPEHEVVRSIAVNVPQDRADNRIDPDTRGRVASTIERNGTTIVRILSGAGGAQNSRGDLERRRRRRGVQQELCLENRRRRFDASRYDSDEEAARGDEVWEELEEDDDLEKEQGEEDEEDYDDDKEYRPDPRRGSRRDNGLIPGIAGPTPSRRLWNYREGVWHFSESIAFDRTVMVQKREAIFINRWRR</sequence>
<protein>
    <submittedName>
        <fullName evidence="2">Uncharacterized protein</fullName>
    </submittedName>
</protein>
<feature type="compositionally biased region" description="Basic and acidic residues" evidence="1">
    <location>
        <begin position="97"/>
        <end position="142"/>
    </location>
</feature>
<feature type="compositionally biased region" description="Acidic residues" evidence="1">
    <location>
        <begin position="309"/>
        <end position="319"/>
    </location>
</feature>
<feature type="compositionally biased region" description="Basic and acidic residues" evidence="1">
    <location>
        <begin position="751"/>
        <end position="763"/>
    </location>
</feature>
<feature type="compositionally biased region" description="Basic and acidic residues" evidence="1">
    <location>
        <begin position="298"/>
        <end position="308"/>
    </location>
</feature>
<reference evidence="2" key="1">
    <citation type="submission" date="2021-08" db="EMBL/GenBank/DDBJ databases">
        <authorList>
            <person name="Misof B."/>
            <person name="Oliver O."/>
            <person name="Podsiadlowski L."/>
            <person name="Donath A."/>
            <person name="Peters R."/>
            <person name="Mayer C."/>
            <person name="Rust J."/>
            <person name="Gunkel S."/>
            <person name="Lesny P."/>
            <person name="Martin S."/>
            <person name="Oeyen J.P."/>
            <person name="Petersen M."/>
            <person name="Panagiotis P."/>
            <person name="Wilbrandt J."/>
            <person name="Tanja T."/>
        </authorList>
    </citation>
    <scope>NUCLEOTIDE SEQUENCE</scope>
    <source>
        <strain evidence="2">GBR_01_08_01A</strain>
        <tissue evidence="2">Thorax + abdomen</tissue>
    </source>
</reference>
<feature type="region of interest" description="Disordered" evidence="1">
    <location>
        <begin position="1"/>
        <end position="76"/>
    </location>
</feature>
<evidence type="ECO:0000313" key="2">
    <source>
        <dbReference type="EMBL" id="KAK2582711.1"/>
    </source>
</evidence>
<gene>
    <name evidence="2" type="ORF">KPH14_004981</name>
</gene>
<dbReference type="Proteomes" id="UP001258017">
    <property type="component" value="Unassembled WGS sequence"/>
</dbReference>
<feature type="region of interest" description="Disordered" evidence="1">
    <location>
        <begin position="97"/>
        <end position="370"/>
    </location>
</feature>
<reference evidence="2" key="2">
    <citation type="journal article" date="2023" name="Commun. Biol.">
        <title>Intrasexual cuticular hydrocarbon dimorphism in a wasp sheds light on hydrocarbon biosynthesis genes in Hymenoptera.</title>
        <authorList>
            <person name="Moris V.C."/>
            <person name="Podsiadlowski L."/>
            <person name="Martin S."/>
            <person name="Oeyen J.P."/>
            <person name="Donath A."/>
            <person name="Petersen M."/>
            <person name="Wilbrandt J."/>
            <person name="Misof B."/>
            <person name="Liedtke D."/>
            <person name="Thamm M."/>
            <person name="Scheiner R."/>
            <person name="Schmitt T."/>
            <person name="Niehuis O."/>
        </authorList>
    </citation>
    <scope>NUCLEOTIDE SEQUENCE</scope>
    <source>
        <strain evidence="2">GBR_01_08_01A</strain>
    </source>
</reference>
<feature type="compositionally biased region" description="Basic and acidic residues" evidence="1">
    <location>
        <begin position="630"/>
        <end position="661"/>
    </location>
</feature>
<dbReference type="AlphaFoldDB" id="A0AAD9RP25"/>
<feature type="compositionally biased region" description="Basic and acidic residues" evidence="1">
    <location>
        <begin position="819"/>
        <end position="828"/>
    </location>
</feature>
<feature type="compositionally biased region" description="Low complexity" evidence="1">
    <location>
        <begin position="448"/>
        <end position="466"/>
    </location>
</feature>
<name>A0AAD9RP25_9HYME</name>
<comment type="caution">
    <text evidence="2">The sequence shown here is derived from an EMBL/GenBank/DDBJ whole genome shotgun (WGS) entry which is preliminary data.</text>
</comment>
<feature type="compositionally biased region" description="Basic and acidic residues" evidence="1">
    <location>
        <begin position="887"/>
        <end position="899"/>
    </location>
</feature>
<feature type="region of interest" description="Disordered" evidence="1">
    <location>
        <begin position="781"/>
        <end position="828"/>
    </location>
</feature>
<feature type="region of interest" description="Disordered" evidence="1">
    <location>
        <begin position="683"/>
        <end position="763"/>
    </location>
</feature>
<feature type="compositionally biased region" description="Basic and acidic residues" evidence="1">
    <location>
        <begin position="696"/>
        <end position="710"/>
    </location>
</feature>
<feature type="region of interest" description="Disordered" evidence="1">
    <location>
        <begin position="438"/>
        <end position="468"/>
    </location>
</feature>
<feature type="region of interest" description="Disordered" evidence="1">
    <location>
        <begin position="402"/>
        <end position="424"/>
    </location>
</feature>
<feature type="compositionally biased region" description="Basic and acidic residues" evidence="1">
    <location>
        <begin position="41"/>
        <end position="66"/>
    </location>
</feature>
<feature type="region of interest" description="Disordered" evidence="1">
    <location>
        <begin position="887"/>
        <end position="950"/>
    </location>
</feature>
<feature type="compositionally biased region" description="Polar residues" evidence="1">
    <location>
        <begin position="1"/>
        <end position="10"/>
    </location>
</feature>
<feature type="compositionally biased region" description="Basic and acidic residues" evidence="1">
    <location>
        <begin position="230"/>
        <end position="260"/>
    </location>
</feature>
<feature type="compositionally biased region" description="Acidic residues" evidence="1">
    <location>
        <begin position="791"/>
        <end position="802"/>
    </location>
</feature>
<feature type="compositionally biased region" description="Basic residues" evidence="1">
    <location>
        <begin position="212"/>
        <end position="222"/>
    </location>
</feature>
<feature type="compositionally biased region" description="Basic and acidic residues" evidence="1">
    <location>
        <begin position="320"/>
        <end position="363"/>
    </location>
</feature>
<feature type="compositionally biased region" description="Basic and acidic residues" evidence="1">
    <location>
        <begin position="157"/>
        <end position="167"/>
    </location>
</feature>
<keyword evidence="3" id="KW-1185">Reference proteome</keyword>
<feature type="compositionally biased region" description="Acidic residues" evidence="1">
    <location>
        <begin position="900"/>
        <end position="925"/>
    </location>
</feature>
<dbReference type="EMBL" id="JAIFRP010000031">
    <property type="protein sequence ID" value="KAK2582711.1"/>
    <property type="molecule type" value="Genomic_DNA"/>
</dbReference>
<accession>A0AAD9RP25</accession>
<feature type="compositionally biased region" description="Basic and acidic residues" evidence="1">
    <location>
        <begin position="501"/>
        <end position="516"/>
    </location>
</feature>
<evidence type="ECO:0000313" key="3">
    <source>
        <dbReference type="Proteomes" id="UP001258017"/>
    </source>
</evidence>
<organism evidence="2 3">
    <name type="scientific">Odynerus spinipes</name>
    <dbReference type="NCBI Taxonomy" id="1348599"/>
    <lineage>
        <taxon>Eukaryota</taxon>
        <taxon>Metazoa</taxon>
        <taxon>Ecdysozoa</taxon>
        <taxon>Arthropoda</taxon>
        <taxon>Hexapoda</taxon>
        <taxon>Insecta</taxon>
        <taxon>Pterygota</taxon>
        <taxon>Neoptera</taxon>
        <taxon>Endopterygota</taxon>
        <taxon>Hymenoptera</taxon>
        <taxon>Apocrita</taxon>
        <taxon>Aculeata</taxon>
        <taxon>Vespoidea</taxon>
        <taxon>Vespidae</taxon>
        <taxon>Eumeninae</taxon>
        <taxon>Odynerus</taxon>
    </lineage>
</organism>
<feature type="compositionally biased region" description="Polar residues" evidence="1">
    <location>
        <begin position="171"/>
        <end position="183"/>
    </location>
</feature>
<evidence type="ECO:0000256" key="1">
    <source>
        <dbReference type="SAM" id="MobiDB-lite"/>
    </source>
</evidence>
<proteinExistence type="predicted"/>
<feature type="region of interest" description="Disordered" evidence="1">
    <location>
        <begin position="848"/>
        <end position="869"/>
    </location>
</feature>
<feature type="compositionally biased region" description="Basic and acidic residues" evidence="1">
    <location>
        <begin position="569"/>
        <end position="591"/>
    </location>
</feature>
<feature type="region of interest" description="Disordered" evidence="1">
    <location>
        <begin position="501"/>
        <end position="524"/>
    </location>
</feature>
<feature type="region of interest" description="Disordered" evidence="1">
    <location>
        <begin position="569"/>
        <end position="670"/>
    </location>
</feature>
<feature type="compositionally biased region" description="Gly residues" evidence="1">
    <location>
        <begin position="741"/>
        <end position="750"/>
    </location>
</feature>